<organism evidence="2">
    <name type="scientific">marine metagenome</name>
    <dbReference type="NCBI Taxonomy" id="408172"/>
    <lineage>
        <taxon>unclassified sequences</taxon>
        <taxon>metagenomes</taxon>
        <taxon>ecological metagenomes</taxon>
    </lineage>
</organism>
<keyword evidence="1" id="KW-0812">Transmembrane</keyword>
<sequence>MLIRILLSLFLAAAALFCVFGFLSTFEPRPTEVQWTWRAIYGLIFVGNIAGLMHLIKSILSR</sequence>
<evidence type="ECO:0000313" key="2">
    <source>
        <dbReference type="EMBL" id="SVC88403.1"/>
    </source>
</evidence>
<proteinExistence type="predicted"/>
<dbReference type="EMBL" id="UINC01116567">
    <property type="protein sequence ID" value="SVC88403.1"/>
    <property type="molecule type" value="Genomic_DNA"/>
</dbReference>
<evidence type="ECO:0000256" key="1">
    <source>
        <dbReference type="SAM" id="Phobius"/>
    </source>
</evidence>
<feature type="transmembrane region" description="Helical" evidence="1">
    <location>
        <begin position="37"/>
        <end position="56"/>
    </location>
</feature>
<protein>
    <submittedName>
        <fullName evidence="2">Uncharacterized protein</fullName>
    </submittedName>
</protein>
<reference evidence="2" key="1">
    <citation type="submission" date="2018-05" db="EMBL/GenBank/DDBJ databases">
        <authorList>
            <person name="Lanie J.A."/>
            <person name="Ng W.-L."/>
            <person name="Kazmierczak K.M."/>
            <person name="Andrzejewski T.M."/>
            <person name="Davidsen T.M."/>
            <person name="Wayne K.J."/>
            <person name="Tettelin H."/>
            <person name="Glass J.I."/>
            <person name="Rusch D."/>
            <person name="Podicherti R."/>
            <person name="Tsui H.-C.T."/>
            <person name="Winkler M.E."/>
        </authorList>
    </citation>
    <scope>NUCLEOTIDE SEQUENCE</scope>
</reference>
<name>A0A382QSF5_9ZZZZ</name>
<gene>
    <name evidence="2" type="ORF">METZ01_LOCUS341257</name>
</gene>
<keyword evidence="1" id="KW-0472">Membrane</keyword>
<dbReference type="AlphaFoldDB" id="A0A382QSF5"/>
<accession>A0A382QSF5</accession>
<keyword evidence="1" id="KW-1133">Transmembrane helix</keyword>